<organism evidence="1 2">
    <name type="scientific">Marinobacterium zhoushanense</name>
    <dbReference type="NCBI Taxonomy" id="1679163"/>
    <lineage>
        <taxon>Bacteria</taxon>
        <taxon>Pseudomonadati</taxon>
        <taxon>Pseudomonadota</taxon>
        <taxon>Gammaproteobacteria</taxon>
        <taxon>Oceanospirillales</taxon>
        <taxon>Oceanospirillaceae</taxon>
        <taxon>Marinobacterium</taxon>
    </lineage>
</organism>
<comment type="caution">
    <text evidence="1">The sequence shown here is derived from an EMBL/GenBank/DDBJ whole genome shotgun (WGS) entry which is preliminary data.</text>
</comment>
<evidence type="ECO:0000313" key="1">
    <source>
        <dbReference type="EMBL" id="GGB97454.1"/>
    </source>
</evidence>
<protein>
    <submittedName>
        <fullName evidence="1">Uncharacterized protein</fullName>
    </submittedName>
</protein>
<sequence length="69" mass="7681">MGKFGTDKAGYAGYQDTHRSRLPVPISVDMTLLSGGQRQVFRQTRVNNPAVKYTACQMAIGPPAHLRYR</sequence>
<name>A0ABQ1KIH3_9GAMM</name>
<dbReference type="Proteomes" id="UP000629025">
    <property type="component" value="Unassembled WGS sequence"/>
</dbReference>
<keyword evidence="2" id="KW-1185">Reference proteome</keyword>
<accession>A0ABQ1KIH3</accession>
<proteinExistence type="predicted"/>
<dbReference type="EMBL" id="BMIJ01000005">
    <property type="protein sequence ID" value="GGB97454.1"/>
    <property type="molecule type" value="Genomic_DNA"/>
</dbReference>
<gene>
    <name evidence="1" type="ORF">GCM10011352_24470</name>
</gene>
<reference evidence="2" key="1">
    <citation type="journal article" date="2019" name="Int. J. Syst. Evol. Microbiol.">
        <title>The Global Catalogue of Microorganisms (GCM) 10K type strain sequencing project: providing services to taxonomists for standard genome sequencing and annotation.</title>
        <authorList>
            <consortium name="The Broad Institute Genomics Platform"/>
            <consortium name="The Broad Institute Genome Sequencing Center for Infectious Disease"/>
            <person name="Wu L."/>
            <person name="Ma J."/>
        </authorList>
    </citation>
    <scope>NUCLEOTIDE SEQUENCE [LARGE SCALE GENOMIC DNA]</scope>
    <source>
        <strain evidence="2">CGMCC 1.15341</strain>
    </source>
</reference>
<evidence type="ECO:0000313" key="2">
    <source>
        <dbReference type="Proteomes" id="UP000629025"/>
    </source>
</evidence>